<keyword evidence="4" id="KW-1185">Reference proteome</keyword>
<evidence type="ECO:0000256" key="1">
    <source>
        <dbReference type="SAM" id="Coils"/>
    </source>
</evidence>
<feature type="domain" description="RWD" evidence="2">
    <location>
        <begin position="8"/>
        <end position="121"/>
    </location>
</feature>
<dbReference type="SMART" id="SM00591">
    <property type="entry name" value="RWD"/>
    <property type="match status" value="1"/>
</dbReference>
<protein>
    <submittedName>
        <fullName evidence="3 5">RWD-domain-containing protein</fullName>
    </submittedName>
</protein>
<dbReference type="InterPro" id="IPR040213">
    <property type="entry name" value="GIR2-like"/>
</dbReference>
<dbReference type="EMBL" id="ML975149">
    <property type="protein sequence ID" value="KAF1817190.1"/>
    <property type="molecule type" value="Genomic_DNA"/>
</dbReference>
<sequence>MGLEEQQEEREVLESIFPDEITDISENEFRVLIVLDVERHEDDETEQPELLLQVTYPEAYPDEAPRLDIQSPPNAPKYPHFDVQEDKEQLLQNLYPIIEESMGMAMIFTIISTLKELAEQLILDRQKVEELERETEAQKVEEEENRKFHGSAVTRESFMAWRAKFKQELEEEERIRQEEALVDSKGRKIAKEEPRITGRQLWERGLVGKIDEDEGDDEVEQMEKLKVEA</sequence>
<dbReference type="InterPro" id="IPR016135">
    <property type="entry name" value="UBQ-conjugating_enzyme/RWD"/>
</dbReference>
<dbReference type="Gene3D" id="3.10.110.10">
    <property type="entry name" value="Ubiquitin Conjugating Enzyme"/>
    <property type="match status" value="1"/>
</dbReference>
<dbReference type="OrthoDB" id="277175at2759"/>
<evidence type="ECO:0000313" key="5">
    <source>
        <dbReference type="RefSeq" id="XP_033538821.1"/>
    </source>
</evidence>
<accession>A0A6G1GH49</accession>
<dbReference type="FunFam" id="3.10.110.10:FF:000075">
    <property type="entry name" value="RWD domain-containing protein (Gir2)"/>
    <property type="match status" value="1"/>
</dbReference>
<evidence type="ECO:0000313" key="4">
    <source>
        <dbReference type="Proteomes" id="UP000504638"/>
    </source>
</evidence>
<proteinExistence type="predicted"/>
<dbReference type="SUPFAM" id="SSF54495">
    <property type="entry name" value="UBC-like"/>
    <property type="match status" value="1"/>
</dbReference>
<reference evidence="5" key="2">
    <citation type="submission" date="2020-04" db="EMBL/GenBank/DDBJ databases">
        <authorList>
            <consortium name="NCBI Genome Project"/>
        </authorList>
    </citation>
    <scope>NUCLEOTIDE SEQUENCE</scope>
    <source>
        <strain evidence="5">CBS 781.70</strain>
    </source>
</reference>
<dbReference type="InterPro" id="IPR006575">
    <property type="entry name" value="RWD_dom"/>
</dbReference>
<evidence type="ECO:0000259" key="2">
    <source>
        <dbReference type="PROSITE" id="PS50908"/>
    </source>
</evidence>
<reference evidence="5" key="3">
    <citation type="submission" date="2025-04" db="UniProtKB">
        <authorList>
            <consortium name="RefSeq"/>
        </authorList>
    </citation>
    <scope>IDENTIFICATION</scope>
    <source>
        <strain evidence="5">CBS 781.70</strain>
    </source>
</reference>
<feature type="coiled-coil region" evidence="1">
    <location>
        <begin position="111"/>
        <end position="145"/>
    </location>
</feature>
<name>A0A6G1GH49_9PEZI</name>
<gene>
    <name evidence="3 5" type="ORF">P152DRAFT_386772</name>
</gene>
<dbReference type="GeneID" id="54416421"/>
<keyword evidence="1" id="KW-0175">Coiled coil</keyword>
<organism evidence="3">
    <name type="scientific">Eremomyces bilateralis CBS 781.70</name>
    <dbReference type="NCBI Taxonomy" id="1392243"/>
    <lineage>
        <taxon>Eukaryota</taxon>
        <taxon>Fungi</taxon>
        <taxon>Dikarya</taxon>
        <taxon>Ascomycota</taxon>
        <taxon>Pezizomycotina</taxon>
        <taxon>Dothideomycetes</taxon>
        <taxon>Dothideomycetes incertae sedis</taxon>
        <taxon>Eremomycetales</taxon>
        <taxon>Eremomycetaceae</taxon>
        <taxon>Eremomyces</taxon>
    </lineage>
</organism>
<reference evidence="3 5" key="1">
    <citation type="submission" date="2020-01" db="EMBL/GenBank/DDBJ databases">
        <authorList>
            <consortium name="DOE Joint Genome Institute"/>
            <person name="Haridas S."/>
            <person name="Albert R."/>
            <person name="Binder M."/>
            <person name="Bloem J."/>
            <person name="Labutti K."/>
            <person name="Salamov A."/>
            <person name="Andreopoulos B."/>
            <person name="Baker S.E."/>
            <person name="Barry K."/>
            <person name="Bills G."/>
            <person name="Bluhm B.H."/>
            <person name="Cannon C."/>
            <person name="Castanera R."/>
            <person name="Culley D.E."/>
            <person name="Daum C."/>
            <person name="Ezra D."/>
            <person name="Gonzalez J.B."/>
            <person name="Henrissat B."/>
            <person name="Kuo A."/>
            <person name="Liang C."/>
            <person name="Lipzen A."/>
            <person name="Lutzoni F."/>
            <person name="Magnuson J."/>
            <person name="Mondo S."/>
            <person name="Nolan M."/>
            <person name="Ohm R."/>
            <person name="Pangilinan J."/>
            <person name="Park H.-J."/>
            <person name="Ramirez L."/>
            <person name="Alfaro M."/>
            <person name="Sun H."/>
            <person name="Tritt A."/>
            <person name="Yoshinaga Y."/>
            <person name="Zwiers L.-H."/>
            <person name="Turgeon B.G."/>
            <person name="Goodwin S.B."/>
            <person name="Spatafora J.W."/>
            <person name="Crous P.W."/>
            <person name="Grigoriev I.V."/>
        </authorList>
    </citation>
    <scope>NUCLEOTIDE SEQUENCE</scope>
    <source>
        <strain evidence="3 5">CBS 781.70</strain>
    </source>
</reference>
<dbReference type="PROSITE" id="PS50908">
    <property type="entry name" value="RWD"/>
    <property type="match status" value="1"/>
</dbReference>
<dbReference type="Proteomes" id="UP000504638">
    <property type="component" value="Unplaced"/>
</dbReference>
<dbReference type="RefSeq" id="XP_033538821.1">
    <property type="nucleotide sequence ID" value="XM_033675851.1"/>
</dbReference>
<evidence type="ECO:0000313" key="3">
    <source>
        <dbReference type="EMBL" id="KAF1817190.1"/>
    </source>
</evidence>
<dbReference type="PANTHER" id="PTHR12292">
    <property type="entry name" value="RWD DOMAIN-CONTAINING PROTEIN"/>
    <property type="match status" value="1"/>
</dbReference>
<dbReference type="AlphaFoldDB" id="A0A6G1GH49"/>
<dbReference type="Pfam" id="PF05773">
    <property type="entry name" value="RWD"/>
    <property type="match status" value="1"/>
</dbReference>